<organism evidence="8 9">
    <name type="scientific">Loxostege sticticalis</name>
    <name type="common">Beet webworm moth</name>
    <dbReference type="NCBI Taxonomy" id="481309"/>
    <lineage>
        <taxon>Eukaryota</taxon>
        <taxon>Metazoa</taxon>
        <taxon>Ecdysozoa</taxon>
        <taxon>Arthropoda</taxon>
        <taxon>Hexapoda</taxon>
        <taxon>Insecta</taxon>
        <taxon>Pterygota</taxon>
        <taxon>Neoptera</taxon>
        <taxon>Endopterygota</taxon>
        <taxon>Lepidoptera</taxon>
        <taxon>Glossata</taxon>
        <taxon>Ditrysia</taxon>
        <taxon>Pyraloidea</taxon>
        <taxon>Crambidae</taxon>
        <taxon>Pyraustinae</taxon>
        <taxon>Loxostege</taxon>
    </lineage>
</organism>
<comment type="caution">
    <text evidence="8">The sequence shown here is derived from an EMBL/GenBank/DDBJ whole genome shotgun (WGS) entry which is preliminary data.</text>
</comment>
<evidence type="ECO:0000256" key="4">
    <source>
        <dbReference type="ARBA" id="ARBA00023157"/>
    </source>
</evidence>
<dbReference type="EMBL" id="JBEUOH010000010">
    <property type="protein sequence ID" value="KAL0882447.1"/>
    <property type="molecule type" value="Genomic_DNA"/>
</dbReference>
<sequence length="555" mass="63833">MTSNETCIIQTTDGDVCGYIDKNEKGTCYYKFKKIPYAKPPLGQLRFQPPSPVARWEGVIDCTQNAPLPYHYEFHHDVKVCGSEDCLYIELSTPNIKPDKLLPVMFWIGTYKFVYTIDNHLDPSLLNDNEVVFVRCGFRLGPFGFLSINEFSAPGNCGLKDIVMALKWVQKNIERFGGDPNNVTIFGSSTGGSAVHLLLLSPMATGLFHKAIIQSASAFNDWAITRNPKQHVMELCEIMGIAKSHDTEIIEILRSACADDIMAAFIELERKLYMSDRREFFECCFKPCIEIDFEGLPAFLTKSPMAILKSGNYNKVPLIIGSNNIEASALKHFQFIDFYEDLEKYNDNVCQLVPRSLSLVHDTNMTKIIGNKLLTFYRGDEKFLTQTQYLHLISDYYFLYYVNKTVRLHKEFTPECPIYYYIVNCPSDFTVPKKLAFLNGLGHSTELSFLFKINSPDNNKRNGSPESIITRQRVIKMWTNFAKYGNPTPDENDPLLQIEWDPVEHQDKLNYLNIGTELTKGRNPFQKRMEFWEELHKDNVLLRMMVYFSDKGLSW</sequence>
<dbReference type="SUPFAM" id="SSF53474">
    <property type="entry name" value="alpha/beta-Hydrolases"/>
    <property type="match status" value="1"/>
</dbReference>
<evidence type="ECO:0000313" key="9">
    <source>
        <dbReference type="Proteomes" id="UP001549920"/>
    </source>
</evidence>
<dbReference type="EC" id="3.1.1.-" evidence="6"/>
<evidence type="ECO:0000256" key="6">
    <source>
        <dbReference type="RuleBase" id="RU361235"/>
    </source>
</evidence>
<dbReference type="InterPro" id="IPR002018">
    <property type="entry name" value="CarbesteraseB"/>
</dbReference>
<keyword evidence="9" id="KW-1185">Reference proteome</keyword>
<dbReference type="PANTHER" id="PTHR43142:SF1">
    <property type="entry name" value="CARBOXYLIC ESTER HYDROLASE"/>
    <property type="match status" value="1"/>
</dbReference>
<evidence type="ECO:0000256" key="2">
    <source>
        <dbReference type="ARBA" id="ARBA00022487"/>
    </source>
</evidence>
<gene>
    <name evidence="8" type="ORF">ABMA27_000925</name>
</gene>
<dbReference type="InterPro" id="IPR029058">
    <property type="entry name" value="AB_hydrolase_fold"/>
</dbReference>
<evidence type="ECO:0000256" key="5">
    <source>
        <dbReference type="ARBA" id="ARBA00023180"/>
    </source>
</evidence>
<protein>
    <recommendedName>
        <fullName evidence="6">Carboxylic ester hydrolase</fullName>
        <ecNumber evidence="6">3.1.1.-</ecNumber>
    </recommendedName>
</protein>
<comment type="similarity">
    <text evidence="1 6">Belongs to the type-B carboxylesterase/lipase family.</text>
</comment>
<feature type="domain" description="Carboxylesterase type B" evidence="7">
    <location>
        <begin position="8"/>
        <end position="532"/>
    </location>
</feature>
<dbReference type="PANTHER" id="PTHR43142">
    <property type="entry name" value="CARBOXYLIC ESTER HYDROLASE"/>
    <property type="match status" value="1"/>
</dbReference>
<reference evidence="8 9" key="1">
    <citation type="submission" date="2024-06" db="EMBL/GenBank/DDBJ databases">
        <title>A chromosome-level genome assembly of beet webworm, Loxostege sticticalis.</title>
        <authorList>
            <person name="Zhang Y."/>
        </authorList>
    </citation>
    <scope>NUCLEOTIDE SEQUENCE [LARGE SCALE GENOMIC DNA]</scope>
    <source>
        <strain evidence="8">AQ026</strain>
        <tissue evidence="8">Whole body</tissue>
    </source>
</reference>
<evidence type="ECO:0000313" key="8">
    <source>
        <dbReference type="EMBL" id="KAL0882447.1"/>
    </source>
</evidence>
<evidence type="ECO:0000259" key="7">
    <source>
        <dbReference type="Pfam" id="PF00135"/>
    </source>
</evidence>
<accession>A0ABR3I0U9</accession>
<dbReference type="PROSITE" id="PS00122">
    <property type="entry name" value="CARBOXYLESTERASE_B_1"/>
    <property type="match status" value="1"/>
</dbReference>
<keyword evidence="5" id="KW-0325">Glycoprotein</keyword>
<name>A0ABR3I0U9_LOXSC</name>
<dbReference type="Gene3D" id="3.40.50.1820">
    <property type="entry name" value="alpha/beta hydrolase"/>
    <property type="match status" value="1"/>
</dbReference>
<keyword evidence="2" id="KW-0719">Serine esterase</keyword>
<proteinExistence type="inferred from homology"/>
<dbReference type="InterPro" id="IPR019826">
    <property type="entry name" value="Carboxylesterase_B_AS"/>
</dbReference>
<dbReference type="Proteomes" id="UP001549920">
    <property type="component" value="Unassembled WGS sequence"/>
</dbReference>
<evidence type="ECO:0000256" key="3">
    <source>
        <dbReference type="ARBA" id="ARBA00022801"/>
    </source>
</evidence>
<keyword evidence="3 6" id="KW-0378">Hydrolase</keyword>
<evidence type="ECO:0000256" key="1">
    <source>
        <dbReference type="ARBA" id="ARBA00005964"/>
    </source>
</evidence>
<dbReference type="Pfam" id="PF00135">
    <property type="entry name" value="COesterase"/>
    <property type="match status" value="1"/>
</dbReference>
<keyword evidence="4" id="KW-1015">Disulfide bond</keyword>